<keyword evidence="1" id="KW-1133">Transmembrane helix</keyword>
<evidence type="ECO:0000313" key="2">
    <source>
        <dbReference type="EMBL" id="RIA89155.1"/>
    </source>
</evidence>
<protein>
    <submittedName>
        <fullName evidence="2">Uncharacterized protein</fullName>
    </submittedName>
</protein>
<reference evidence="2 3" key="1">
    <citation type="submission" date="2018-06" db="EMBL/GenBank/DDBJ databases">
        <title>Comparative genomics reveals the genomic features of Rhizophagus irregularis, R. cerebriforme, R. diaphanum and Gigaspora rosea, and their symbiotic lifestyle signature.</title>
        <authorList>
            <person name="Morin E."/>
            <person name="San Clemente H."/>
            <person name="Chen E.C.H."/>
            <person name="De La Providencia I."/>
            <person name="Hainaut M."/>
            <person name="Kuo A."/>
            <person name="Kohler A."/>
            <person name="Murat C."/>
            <person name="Tang N."/>
            <person name="Roy S."/>
            <person name="Loubradou J."/>
            <person name="Henrissat B."/>
            <person name="Grigoriev I.V."/>
            <person name="Corradi N."/>
            <person name="Roux C."/>
            <person name="Martin F.M."/>
        </authorList>
    </citation>
    <scope>NUCLEOTIDE SEQUENCE [LARGE SCALE GENOMIC DNA]</scope>
    <source>
        <strain evidence="2 3">DAOM 227022</strain>
    </source>
</reference>
<keyword evidence="1" id="KW-0812">Transmembrane</keyword>
<organism evidence="2 3">
    <name type="scientific">Glomus cerebriforme</name>
    <dbReference type="NCBI Taxonomy" id="658196"/>
    <lineage>
        <taxon>Eukaryota</taxon>
        <taxon>Fungi</taxon>
        <taxon>Fungi incertae sedis</taxon>
        <taxon>Mucoromycota</taxon>
        <taxon>Glomeromycotina</taxon>
        <taxon>Glomeromycetes</taxon>
        <taxon>Glomerales</taxon>
        <taxon>Glomeraceae</taxon>
        <taxon>Glomus</taxon>
    </lineage>
</organism>
<dbReference type="EMBL" id="QKYT01000230">
    <property type="protein sequence ID" value="RIA89155.1"/>
    <property type="molecule type" value="Genomic_DNA"/>
</dbReference>
<comment type="caution">
    <text evidence="2">The sequence shown here is derived from an EMBL/GenBank/DDBJ whole genome shotgun (WGS) entry which is preliminary data.</text>
</comment>
<keyword evidence="1" id="KW-0472">Membrane</keyword>
<evidence type="ECO:0000256" key="1">
    <source>
        <dbReference type="SAM" id="Phobius"/>
    </source>
</evidence>
<name>A0A397SYU0_9GLOM</name>
<feature type="transmembrane region" description="Helical" evidence="1">
    <location>
        <begin position="12"/>
        <end position="32"/>
    </location>
</feature>
<proteinExistence type="predicted"/>
<evidence type="ECO:0000313" key="3">
    <source>
        <dbReference type="Proteomes" id="UP000265703"/>
    </source>
</evidence>
<accession>A0A397SYU0</accession>
<sequence length="274" mass="32595">MRILREFYNKYIKFTPRIVSVSILVAIIALYYESIISTIFPPVDWPIFRNLTNTTNLLSRQLAELNIPASSVIIEYRVTSQYLADIITRKELPLDNSNEIAQYLHQLGKQTLNSGEAIERMYSTERYGKILNIITNLRDKFKETENELDELHTLYNGKRHRLANGINDVEIFFEKSTPVLNEYYDMERVKRDLGYLKRIMEKVPDIRKQINYLLSEFNQHRLALIWCHGEWDRLWRRKLVSFEDIETLKNMIQELKSVSKIFKKKDQGNVEIRI</sequence>
<dbReference type="Proteomes" id="UP000265703">
    <property type="component" value="Unassembled WGS sequence"/>
</dbReference>
<gene>
    <name evidence="2" type="ORF">C1645_212777</name>
</gene>
<keyword evidence="3" id="KW-1185">Reference proteome</keyword>
<dbReference type="AlphaFoldDB" id="A0A397SYU0"/>
<dbReference type="OrthoDB" id="2409524at2759"/>